<reference evidence="2 3" key="2">
    <citation type="submission" date="2013-09" db="EMBL/GenBank/DDBJ databases">
        <title>Whole genome comparison of six Crocosphaera watsonii strains with differing phenotypes.</title>
        <authorList>
            <person name="Bench S.R."/>
            <person name="Heller P."/>
            <person name="Frank I."/>
            <person name="Arciniega M."/>
            <person name="Shilova I.N."/>
            <person name="Zehr J.P."/>
        </authorList>
    </citation>
    <scope>NUCLEOTIDE SEQUENCE [LARGE SCALE GENOMIC DNA]</scope>
    <source>
        <strain evidence="2 3">WH 8502</strain>
    </source>
</reference>
<protein>
    <recommendedName>
        <fullName evidence="1">DUF642 domain-containing protein</fullName>
    </recommendedName>
</protein>
<feature type="domain" description="DUF642" evidence="1">
    <location>
        <begin position="22"/>
        <end position="177"/>
    </location>
</feature>
<dbReference type="NCBIfam" id="TIGR04155">
    <property type="entry name" value="cyano_PEP"/>
    <property type="match status" value="1"/>
</dbReference>
<reference evidence="2 3" key="1">
    <citation type="submission" date="2013-01" db="EMBL/GenBank/DDBJ databases">
        <authorList>
            <person name="Bench S."/>
        </authorList>
    </citation>
    <scope>NUCLEOTIDE SEQUENCE [LARGE SCALE GENOMIC DNA]</scope>
    <source>
        <strain evidence="2 3">WH 8502</strain>
    </source>
</reference>
<dbReference type="Gene3D" id="2.60.120.260">
    <property type="entry name" value="Galactose-binding domain-like"/>
    <property type="match status" value="1"/>
</dbReference>
<organism evidence="2 3">
    <name type="scientific">Crocosphaera watsonii WH 8502</name>
    <dbReference type="NCBI Taxonomy" id="423474"/>
    <lineage>
        <taxon>Bacteria</taxon>
        <taxon>Bacillati</taxon>
        <taxon>Cyanobacteriota</taxon>
        <taxon>Cyanophyceae</taxon>
        <taxon>Oscillatoriophycideae</taxon>
        <taxon>Chroococcales</taxon>
        <taxon>Aphanothecaceae</taxon>
        <taxon>Crocosphaera</taxon>
    </lineage>
</organism>
<accession>T2I7Y5</accession>
<evidence type="ECO:0000259" key="1">
    <source>
        <dbReference type="Pfam" id="PF04862"/>
    </source>
</evidence>
<evidence type="ECO:0000313" key="2">
    <source>
        <dbReference type="EMBL" id="CCQ49088.1"/>
    </source>
</evidence>
<dbReference type="AlphaFoldDB" id="T2I7Y5"/>
<dbReference type="InterPro" id="IPR006946">
    <property type="entry name" value="DGR2-like_dom"/>
</dbReference>
<dbReference type="Proteomes" id="UP000018348">
    <property type="component" value="Unassembled WGS sequence"/>
</dbReference>
<name>T2I7Y5_CROWT</name>
<sequence length="212" mass="22266">MTVTGATLMTTFVDVNSVQGMNLIRNGSFESSSLNPGRGFISLGTGSTAINNWTTTGPIDYIGGLWQASDGGRSLDLNSSSTGGISQTFDTIVGQNYTVTFDLAAHPDRRGSINKSMRVSAAGDSEVFTFNRTGKSTLNMGWETNTWMFSATGSSTTLSFISNIGGPYGPTLDNVSVTTVPEPLTILGAGMAVAFGTGFKKTLSKIKKKSDL</sequence>
<proteinExistence type="predicted"/>
<evidence type="ECO:0000313" key="3">
    <source>
        <dbReference type="Proteomes" id="UP000018348"/>
    </source>
</evidence>
<gene>
    <name evidence="2" type="ORF">CWATWH8502_3326</name>
</gene>
<comment type="caution">
    <text evidence="2">The sequence shown here is derived from an EMBL/GenBank/DDBJ whole genome shotgun (WGS) entry which is preliminary data.</text>
</comment>
<dbReference type="NCBIfam" id="TIGR04362">
    <property type="entry name" value="choice_anch_C"/>
    <property type="match status" value="1"/>
</dbReference>
<dbReference type="SUPFAM" id="SSF49785">
    <property type="entry name" value="Galactose-binding domain-like"/>
    <property type="match status" value="1"/>
</dbReference>
<dbReference type="InterPro" id="IPR027576">
    <property type="entry name" value="Choice_anch_C_dom"/>
</dbReference>
<dbReference type="EMBL" id="CAQK01000065">
    <property type="protein sequence ID" value="CCQ49088.1"/>
    <property type="molecule type" value="Genomic_DNA"/>
</dbReference>
<dbReference type="InterPro" id="IPR008979">
    <property type="entry name" value="Galactose-bd-like_sf"/>
</dbReference>
<dbReference type="Pfam" id="PF04862">
    <property type="entry name" value="DUF642"/>
    <property type="match status" value="1"/>
</dbReference>
<dbReference type="InterPro" id="IPR026374">
    <property type="entry name" value="Cyano_PEP"/>
</dbReference>